<sequence>MKSIDELGERSFRSSLSASKSNTVVSGVLPKTRRKPARKTTVKKTHHPEPELGFDHKSTRIYYNQDYISSGRRKTSTKPRLKIGASSMIEESLAVEKKSRDPSGDFRASMVNMILEKQLFGAEDLEKLLGCFLNLNAARYHGIIFQVFSEICETLFSV</sequence>
<comment type="subcellular location">
    <subcellularLocation>
        <location evidence="1 6">Nucleus</location>
    </subcellularLocation>
</comment>
<dbReference type="PANTHER" id="PTHR33057">
    <property type="entry name" value="TRANSCRIPTION REPRESSOR OFP7-RELATED"/>
    <property type="match status" value="1"/>
</dbReference>
<dbReference type="InterPro" id="IPR006458">
    <property type="entry name" value="Ovate_C"/>
</dbReference>
<evidence type="ECO:0000256" key="3">
    <source>
        <dbReference type="ARBA" id="ARBA00023015"/>
    </source>
</evidence>
<reference evidence="9 10" key="1">
    <citation type="journal article" date="2015" name="Proc. Natl. Acad. Sci. U.S.A.">
        <title>The resurrection genome of Boea hygrometrica: A blueprint for survival of dehydration.</title>
        <authorList>
            <person name="Xiao L."/>
            <person name="Yang G."/>
            <person name="Zhang L."/>
            <person name="Yang X."/>
            <person name="Zhao S."/>
            <person name="Ji Z."/>
            <person name="Zhou Q."/>
            <person name="Hu M."/>
            <person name="Wang Y."/>
            <person name="Chen M."/>
            <person name="Xu Y."/>
            <person name="Jin H."/>
            <person name="Xiao X."/>
            <person name="Hu G."/>
            <person name="Bao F."/>
            <person name="Hu Y."/>
            <person name="Wan P."/>
            <person name="Li L."/>
            <person name="Deng X."/>
            <person name="Kuang T."/>
            <person name="Xiang C."/>
            <person name="Zhu J.K."/>
            <person name="Oliver M.J."/>
            <person name="He Y."/>
        </authorList>
    </citation>
    <scope>NUCLEOTIDE SEQUENCE [LARGE SCALE GENOMIC DNA]</scope>
    <source>
        <strain evidence="10">cv. XS01</strain>
    </source>
</reference>
<evidence type="ECO:0000256" key="5">
    <source>
        <dbReference type="ARBA" id="ARBA00023242"/>
    </source>
</evidence>
<keyword evidence="5 6" id="KW-0539">Nucleus</keyword>
<evidence type="ECO:0000256" key="1">
    <source>
        <dbReference type="ARBA" id="ARBA00004123"/>
    </source>
</evidence>
<dbReference type="Pfam" id="PF04844">
    <property type="entry name" value="Ovate"/>
    <property type="match status" value="1"/>
</dbReference>
<accession>A0A2Z7AU45</accession>
<proteinExistence type="predicted"/>
<protein>
    <recommendedName>
        <fullName evidence="6">Transcription repressor</fullName>
    </recommendedName>
    <alternativeName>
        <fullName evidence="6">Ovate family protein</fullName>
    </alternativeName>
</protein>
<gene>
    <name evidence="9" type="ORF">F511_21604</name>
</gene>
<evidence type="ECO:0000256" key="2">
    <source>
        <dbReference type="ARBA" id="ARBA00022491"/>
    </source>
</evidence>
<dbReference type="PANTHER" id="PTHR33057:SF17">
    <property type="entry name" value="TRANSCRIPTION REPRESSOR OFP8"/>
    <property type="match status" value="1"/>
</dbReference>
<dbReference type="NCBIfam" id="TIGR01568">
    <property type="entry name" value="A_thal_3678"/>
    <property type="match status" value="1"/>
</dbReference>
<evidence type="ECO:0000259" key="8">
    <source>
        <dbReference type="PROSITE" id="PS51754"/>
    </source>
</evidence>
<evidence type="ECO:0000256" key="6">
    <source>
        <dbReference type="RuleBase" id="RU367028"/>
    </source>
</evidence>
<feature type="domain" description="OVATE" evidence="8">
    <location>
        <begin position="95"/>
        <end position="154"/>
    </location>
</feature>
<dbReference type="InterPro" id="IPR038933">
    <property type="entry name" value="Ovate"/>
</dbReference>
<keyword evidence="2 6" id="KW-0678">Repressor</keyword>
<name>A0A2Z7AU45_9LAMI</name>
<dbReference type="GO" id="GO:0005634">
    <property type="term" value="C:nucleus"/>
    <property type="evidence" value="ECO:0007669"/>
    <property type="project" value="UniProtKB-SubCell"/>
</dbReference>
<keyword evidence="10" id="KW-1185">Reference proteome</keyword>
<evidence type="ECO:0000256" key="4">
    <source>
        <dbReference type="ARBA" id="ARBA00023163"/>
    </source>
</evidence>
<evidence type="ECO:0000313" key="10">
    <source>
        <dbReference type="Proteomes" id="UP000250235"/>
    </source>
</evidence>
<dbReference type="PROSITE" id="PS51754">
    <property type="entry name" value="OVATE"/>
    <property type="match status" value="1"/>
</dbReference>
<keyword evidence="3 6" id="KW-0805">Transcription regulation</keyword>
<dbReference type="GO" id="GO:0045892">
    <property type="term" value="P:negative regulation of DNA-templated transcription"/>
    <property type="evidence" value="ECO:0007669"/>
    <property type="project" value="UniProtKB-UniRule"/>
</dbReference>
<organism evidence="9 10">
    <name type="scientific">Dorcoceras hygrometricum</name>
    <dbReference type="NCBI Taxonomy" id="472368"/>
    <lineage>
        <taxon>Eukaryota</taxon>
        <taxon>Viridiplantae</taxon>
        <taxon>Streptophyta</taxon>
        <taxon>Embryophyta</taxon>
        <taxon>Tracheophyta</taxon>
        <taxon>Spermatophyta</taxon>
        <taxon>Magnoliopsida</taxon>
        <taxon>eudicotyledons</taxon>
        <taxon>Gunneridae</taxon>
        <taxon>Pentapetalae</taxon>
        <taxon>asterids</taxon>
        <taxon>lamiids</taxon>
        <taxon>Lamiales</taxon>
        <taxon>Gesneriaceae</taxon>
        <taxon>Didymocarpoideae</taxon>
        <taxon>Trichosporeae</taxon>
        <taxon>Loxocarpinae</taxon>
        <taxon>Dorcoceras</taxon>
    </lineage>
</organism>
<feature type="compositionally biased region" description="Basic residues" evidence="7">
    <location>
        <begin position="31"/>
        <end position="46"/>
    </location>
</feature>
<dbReference type="EMBL" id="KV012495">
    <property type="protein sequence ID" value="KZV24906.1"/>
    <property type="molecule type" value="Genomic_DNA"/>
</dbReference>
<dbReference type="OrthoDB" id="1928390at2759"/>
<evidence type="ECO:0000256" key="7">
    <source>
        <dbReference type="SAM" id="MobiDB-lite"/>
    </source>
</evidence>
<feature type="compositionally biased region" description="Basic and acidic residues" evidence="7">
    <location>
        <begin position="1"/>
        <end position="12"/>
    </location>
</feature>
<feature type="region of interest" description="Disordered" evidence="7">
    <location>
        <begin position="1"/>
        <end position="55"/>
    </location>
</feature>
<comment type="function">
    <text evidence="6">Transcriptional repressor that regulates multiple aspects of plant growth and development.</text>
</comment>
<dbReference type="AlphaFoldDB" id="A0A2Z7AU45"/>
<keyword evidence="4 6" id="KW-0804">Transcription</keyword>
<dbReference type="Proteomes" id="UP000250235">
    <property type="component" value="Unassembled WGS sequence"/>
</dbReference>
<evidence type="ECO:0000313" key="9">
    <source>
        <dbReference type="EMBL" id="KZV24906.1"/>
    </source>
</evidence>